<dbReference type="AlphaFoldDB" id="B4NER9"/>
<evidence type="ECO:0000256" key="1">
    <source>
        <dbReference type="SAM" id="MobiDB-lite"/>
    </source>
</evidence>
<feature type="compositionally biased region" description="Low complexity" evidence="1">
    <location>
        <begin position="32"/>
        <end position="41"/>
    </location>
</feature>
<feature type="region of interest" description="Disordered" evidence="1">
    <location>
        <begin position="94"/>
        <end position="116"/>
    </location>
</feature>
<dbReference type="Proteomes" id="UP000007798">
    <property type="component" value="Unassembled WGS sequence"/>
</dbReference>
<accession>B4NER9</accession>
<feature type="region of interest" description="Disordered" evidence="1">
    <location>
        <begin position="1"/>
        <end position="64"/>
    </location>
</feature>
<dbReference type="InParanoid" id="B4NER9"/>
<evidence type="ECO:0000313" key="2">
    <source>
        <dbReference type="EMBL" id="EDW82238.2"/>
    </source>
</evidence>
<dbReference type="HOGENOM" id="CLU_824581_0_0_1"/>
<evidence type="ECO:0000313" key="3">
    <source>
        <dbReference type="Proteomes" id="UP000007798"/>
    </source>
</evidence>
<keyword evidence="3" id="KW-1185">Reference proteome</keyword>
<proteinExistence type="predicted"/>
<protein>
    <submittedName>
        <fullName evidence="2">Uncharacterized protein</fullName>
    </submittedName>
</protein>
<reference evidence="2 3" key="1">
    <citation type="journal article" date="2007" name="Nature">
        <title>Evolution of genes and genomes on the Drosophila phylogeny.</title>
        <authorList>
            <consortium name="Drosophila 12 Genomes Consortium"/>
            <person name="Clark A.G."/>
            <person name="Eisen M.B."/>
            <person name="Smith D.R."/>
            <person name="Bergman C.M."/>
            <person name="Oliver B."/>
            <person name="Markow T.A."/>
            <person name="Kaufman T.C."/>
            <person name="Kellis M."/>
            <person name="Gelbart W."/>
            <person name="Iyer V.N."/>
            <person name="Pollard D.A."/>
            <person name="Sackton T.B."/>
            <person name="Larracuente A.M."/>
            <person name="Singh N.D."/>
            <person name="Abad J.P."/>
            <person name="Abt D.N."/>
            <person name="Adryan B."/>
            <person name="Aguade M."/>
            <person name="Akashi H."/>
            <person name="Anderson W.W."/>
            <person name="Aquadro C.F."/>
            <person name="Ardell D.H."/>
            <person name="Arguello R."/>
            <person name="Artieri C.G."/>
            <person name="Barbash D.A."/>
            <person name="Barker D."/>
            <person name="Barsanti P."/>
            <person name="Batterham P."/>
            <person name="Batzoglou S."/>
            <person name="Begun D."/>
            <person name="Bhutkar A."/>
            <person name="Blanco E."/>
            <person name="Bosak S.A."/>
            <person name="Bradley R.K."/>
            <person name="Brand A.D."/>
            <person name="Brent M.R."/>
            <person name="Brooks A.N."/>
            <person name="Brown R.H."/>
            <person name="Butlin R.K."/>
            <person name="Caggese C."/>
            <person name="Calvi B.R."/>
            <person name="Bernardo de Carvalho A."/>
            <person name="Caspi A."/>
            <person name="Castrezana S."/>
            <person name="Celniker S.E."/>
            <person name="Chang J.L."/>
            <person name="Chapple C."/>
            <person name="Chatterji S."/>
            <person name="Chinwalla A."/>
            <person name="Civetta A."/>
            <person name="Clifton S.W."/>
            <person name="Comeron J.M."/>
            <person name="Costello J.C."/>
            <person name="Coyne J.A."/>
            <person name="Daub J."/>
            <person name="David R.G."/>
            <person name="Delcher A.L."/>
            <person name="Delehaunty K."/>
            <person name="Do C.B."/>
            <person name="Ebling H."/>
            <person name="Edwards K."/>
            <person name="Eickbush T."/>
            <person name="Evans J.D."/>
            <person name="Filipski A."/>
            <person name="Findeiss S."/>
            <person name="Freyhult E."/>
            <person name="Fulton L."/>
            <person name="Fulton R."/>
            <person name="Garcia A.C."/>
            <person name="Gardiner A."/>
            <person name="Garfield D.A."/>
            <person name="Garvin B.E."/>
            <person name="Gibson G."/>
            <person name="Gilbert D."/>
            <person name="Gnerre S."/>
            <person name="Godfrey J."/>
            <person name="Good R."/>
            <person name="Gotea V."/>
            <person name="Gravely B."/>
            <person name="Greenberg A.J."/>
            <person name="Griffiths-Jones S."/>
            <person name="Gross S."/>
            <person name="Guigo R."/>
            <person name="Gustafson E.A."/>
            <person name="Haerty W."/>
            <person name="Hahn M.W."/>
            <person name="Halligan D.L."/>
            <person name="Halpern A.L."/>
            <person name="Halter G.M."/>
            <person name="Han M.V."/>
            <person name="Heger A."/>
            <person name="Hillier L."/>
            <person name="Hinrichs A.S."/>
            <person name="Holmes I."/>
            <person name="Hoskins R.A."/>
            <person name="Hubisz M.J."/>
            <person name="Hultmark D."/>
            <person name="Huntley M.A."/>
            <person name="Jaffe D.B."/>
            <person name="Jagadeeshan S."/>
            <person name="Jeck W.R."/>
            <person name="Johnson J."/>
            <person name="Jones C.D."/>
            <person name="Jordan W.C."/>
            <person name="Karpen G.H."/>
            <person name="Kataoka E."/>
            <person name="Keightley P.D."/>
            <person name="Kheradpour P."/>
            <person name="Kirkness E.F."/>
            <person name="Koerich L.B."/>
            <person name="Kristiansen K."/>
            <person name="Kudrna D."/>
            <person name="Kulathinal R.J."/>
            <person name="Kumar S."/>
            <person name="Kwok R."/>
            <person name="Lander E."/>
            <person name="Langley C.H."/>
            <person name="Lapoint R."/>
            <person name="Lazzaro B.P."/>
            <person name="Lee S.J."/>
            <person name="Levesque L."/>
            <person name="Li R."/>
            <person name="Lin C.F."/>
            <person name="Lin M.F."/>
            <person name="Lindblad-Toh K."/>
            <person name="Llopart A."/>
            <person name="Long M."/>
            <person name="Low L."/>
            <person name="Lozovsky E."/>
            <person name="Lu J."/>
            <person name="Luo M."/>
            <person name="Machado C.A."/>
            <person name="Makalowski W."/>
            <person name="Marzo M."/>
            <person name="Matsuda M."/>
            <person name="Matzkin L."/>
            <person name="McAllister B."/>
            <person name="McBride C.S."/>
            <person name="McKernan B."/>
            <person name="McKernan K."/>
            <person name="Mendez-Lago M."/>
            <person name="Minx P."/>
            <person name="Mollenhauer M.U."/>
            <person name="Montooth K."/>
            <person name="Mount S.M."/>
            <person name="Mu X."/>
            <person name="Myers E."/>
            <person name="Negre B."/>
            <person name="Newfeld S."/>
            <person name="Nielsen R."/>
            <person name="Noor M.A."/>
            <person name="O'Grady P."/>
            <person name="Pachter L."/>
            <person name="Papaceit M."/>
            <person name="Parisi M.J."/>
            <person name="Parisi M."/>
            <person name="Parts L."/>
            <person name="Pedersen J.S."/>
            <person name="Pesole G."/>
            <person name="Phillippy A.M."/>
            <person name="Ponting C.P."/>
            <person name="Pop M."/>
            <person name="Porcelli D."/>
            <person name="Powell J.R."/>
            <person name="Prohaska S."/>
            <person name="Pruitt K."/>
            <person name="Puig M."/>
            <person name="Quesneville H."/>
            <person name="Ram K.R."/>
            <person name="Rand D."/>
            <person name="Rasmussen M.D."/>
            <person name="Reed L.K."/>
            <person name="Reenan R."/>
            <person name="Reily A."/>
            <person name="Remington K.A."/>
            <person name="Rieger T.T."/>
            <person name="Ritchie M.G."/>
            <person name="Robin C."/>
            <person name="Rogers Y.H."/>
            <person name="Rohde C."/>
            <person name="Rozas J."/>
            <person name="Rubenfield M.J."/>
            <person name="Ruiz A."/>
            <person name="Russo S."/>
            <person name="Salzberg S.L."/>
            <person name="Sanchez-Gracia A."/>
            <person name="Saranga D.J."/>
            <person name="Sato H."/>
            <person name="Schaeffer S.W."/>
            <person name="Schatz M.C."/>
            <person name="Schlenke T."/>
            <person name="Schwartz R."/>
            <person name="Segarra C."/>
            <person name="Singh R.S."/>
            <person name="Sirot L."/>
            <person name="Sirota M."/>
            <person name="Sisneros N.B."/>
            <person name="Smith C.D."/>
            <person name="Smith T.F."/>
            <person name="Spieth J."/>
            <person name="Stage D.E."/>
            <person name="Stark A."/>
            <person name="Stephan W."/>
            <person name="Strausberg R.L."/>
            <person name="Strempel S."/>
            <person name="Sturgill D."/>
            <person name="Sutton G."/>
            <person name="Sutton G.G."/>
            <person name="Tao W."/>
            <person name="Teichmann S."/>
            <person name="Tobari Y.N."/>
            <person name="Tomimura Y."/>
            <person name="Tsolas J.M."/>
            <person name="Valente V.L."/>
            <person name="Venter E."/>
            <person name="Venter J.C."/>
            <person name="Vicario S."/>
            <person name="Vieira F.G."/>
            <person name="Vilella A.J."/>
            <person name="Villasante A."/>
            <person name="Walenz B."/>
            <person name="Wang J."/>
            <person name="Wasserman M."/>
            <person name="Watts T."/>
            <person name="Wilson D."/>
            <person name="Wilson R.K."/>
            <person name="Wing R.A."/>
            <person name="Wolfner M.F."/>
            <person name="Wong A."/>
            <person name="Wong G.K."/>
            <person name="Wu C.I."/>
            <person name="Wu G."/>
            <person name="Yamamoto D."/>
            <person name="Yang H.P."/>
            <person name="Yang S.P."/>
            <person name="Yorke J.A."/>
            <person name="Yoshida K."/>
            <person name="Zdobnov E."/>
            <person name="Zhang P."/>
            <person name="Zhang Y."/>
            <person name="Zimin A.V."/>
            <person name="Baldwin J."/>
            <person name="Abdouelleil A."/>
            <person name="Abdulkadir J."/>
            <person name="Abebe A."/>
            <person name="Abera B."/>
            <person name="Abreu J."/>
            <person name="Acer S.C."/>
            <person name="Aftuck L."/>
            <person name="Alexander A."/>
            <person name="An P."/>
            <person name="Anderson E."/>
            <person name="Anderson S."/>
            <person name="Arachi H."/>
            <person name="Azer M."/>
            <person name="Bachantsang P."/>
            <person name="Barry A."/>
            <person name="Bayul T."/>
            <person name="Berlin A."/>
            <person name="Bessette D."/>
            <person name="Bloom T."/>
            <person name="Blye J."/>
            <person name="Boguslavskiy L."/>
            <person name="Bonnet C."/>
            <person name="Boukhgalter B."/>
            <person name="Bourzgui I."/>
            <person name="Brown A."/>
            <person name="Cahill P."/>
            <person name="Channer S."/>
            <person name="Cheshatsang Y."/>
            <person name="Chuda L."/>
            <person name="Citroen M."/>
            <person name="Collymore A."/>
            <person name="Cooke P."/>
            <person name="Costello M."/>
            <person name="D'Aco K."/>
            <person name="Daza R."/>
            <person name="De Haan G."/>
            <person name="DeGray S."/>
            <person name="DeMaso C."/>
            <person name="Dhargay N."/>
            <person name="Dooley K."/>
            <person name="Dooley E."/>
            <person name="Doricent M."/>
            <person name="Dorje P."/>
            <person name="Dorjee K."/>
            <person name="Dupes A."/>
            <person name="Elong R."/>
            <person name="Falk J."/>
            <person name="Farina A."/>
            <person name="Faro S."/>
            <person name="Ferguson D."/>
            <person name="Fisher S."/>
            <person name="Foley C.D."/>
            <person name="Franke A."/>
            <person name="Friedrich D."/>
            <person name="Gadbois L."/>
            <person name="Gearin G."/>
            <person name="Gearin C.R."/>
            <person name="Giannoukos G."/>
            <person name="Goode T."/>
            <person name="Graham J."/>
            <person name="Grandbois E."/>
            <person name="Grewal S."/>
            <person name="Gyaltsen K."/>
            <person name="Hafez N."/>
            <person name="Hagos B."/>
            <person name="Hall J."/>
            <person name="Henson C."/>
            <person name="Hollinger A."/>
            <person name="Honan T."/>
            <person name="Huard M.D."/>
            <person name="Hughes L."/>
            <person name="Hurhula B."/>
            <person name="Husby M.E."/>
            <person name="Kamat A."/>
            <person name="Kanga B."/>
            <person name="Kashin S."/>
            <person name="Khazanovich D."/>
            <person name="Kisner P."/>
            <person name="Lance K."/>
            <person name="Lara M."/>
            <person name="Lee W."/>
            <person name="Lennon N."/>
            <person name="Letendre F."/>
            <person name="LeVine R."/>
            <person name="Lipovsky A."/>
            <person name="Liu X."/>
            <person name="Liu J."/>
            <person name="Liu S."/>
            <person name="Lokyitsang T."/>
            <person name="Lokyitsang Y."/>
            <person name="Lubonja R."/>
            <person name="Lui A."/>
            <person name="MacDonald P."/>
            <person name="Magnisalis V."/>
            <person name="Maru K."/>
            <person name="Matthews C."/>
            <person name="McCusker W."/>
            <person name="McDonough S."/>
            <person name="Mehta T."/>
            <person name="Meldrim J."/>
            <person name="Meneus L."/>
            <person name="Mihai O."/>
            <person name="Mihalev A."/>
            <person name="Mihova T."/>
            <person name="Mittelman R."/>
            <person name="Mlenga V."/>
            <person name="Montmayeur A."/>
            <person name="Mulrain L."/>
            <person name="Navidi A."/>
            <person name="Naylor J."/>
            <person name="Negash T."/>
            <person name="Nguyen T."/>
            <person name="Nguyen N."/>
            <person name="Nicol R."/>
            <person name="Norbu C."/>
            <person name="Norbu N."/>
            <person name="Novod N."/>
            <person name="O'Neill B."/>
            <person name="Osman S."/>
            <person name="Markiewicz E."/>
            <person name="Oyono O.L."/>
            <person name="Patti C."/>
            <person name="Phunkhang P."/>
            <person name="Pierre F."/>
            <person name="Priest M."/>
            <person name="Raghuraman S."/>
            <person name="Rege F."/>
            <person name="Reyes R."/>
            <person name="Rise C."/>
            <person name="Rogov P."/>
            <person name="Ross K."/>
            <person name="Ryan E."/>
            <person name="Settipalli S."/>
            <person name="Shea T."/>
            <person name="Sherpa N."/>
            <person name="Shi L."/>
            <person name="Shih D."/>
            <person name="Sparrow T."/>
            <person name="Spaulding J."/>
            <person name="Stalker J."/>
            <person name="Stange-Thomann N."/>
            <person name="Stavropoulos S."/>
            <person name="Stone C."/>
            <person name="Strader C."/>
            <person name="Tesfaye S."/>
            <person name="Thomson T."/>
            <person name="Thoulutsang Y."/>
            <person name="Thoulutsang D."/>
            <person name="Topham K."/>
            <person name="Topping I."/>
            <person name="Tsamla T."/>
            <person name="Vassiliev H."/>
            <person name="Vo A."/>
            <person name="Wangchuk T."/>
            <person name="Wangdi T."/>
            <person name="Weiand M."/>
            <person name="Wilkinson J."/>
            <person name="Wilson A."/>
            <person name="Yadav S."/>
            <person name="Young G."/>
            <person name="Yu Q."/>
            <person name="Zembek L."/>
            <person name="Zhong D."/>
            <person name="Zimmer A."/>
            <person name="Zwirko Z."/>
            <person name="Jaffe D.B."/>
            <person name="Alvarez P."/>
            <person name="Brockman W."/>
            <person name="Butler J."/>
            <person name="Chin C."/>
            <person name="Gnerre S."/>
            <person name="Grabherr M."/>
            <person name="Kleber M."/>
            <person name="Mauceli E."/>
            <person name="MacCallum I."/>
        </authorList>
    </citation>
    <scope>NUCLEOTIDE SEQUENCE [LARGE SCALE GENOMIC DNA]</scope>
    <source>
        <strain evidence="3">Tucson 14030-0811.24</strain>
    </source>
</reference>
<name>B4NER9_DROWI</name>
<dbReference type="EMBL" id="CH964239">
    <property type="protein sequence ID" value="EDW82238.2"/>
    <property type="molecule type" value="Genomic_DNA"/>
</dbReference>
<sequence>MHHQIQISLMPAICPAENPNDISYEKPHQPLSSSSSSSSSSKAEDYNDDDDTAGDPVEDDDDDAEAFMARITCLLRELHGHSRAIQEDLRELDSQLGPPQPAKSKPSCQNKPSPGFKLNHITSKFHNLNKVKLPNAKKPEKLGQAYAQNENYSTLDNHAARLTLADANSKKYSIHNNHLSVDSAEADPSKKDQHQSAMPANNEEQQRKSYQHVIKQLRLAKAIHAAAAARRQRSQTQKSTIKQGFRQYEANLKQLVANRDLIEQQAVQMLTHIRQ</sequence>
<gene>
    <name evidence="2" type="primary">Dwil\GK25690</name>
    <name evidence="2" type="ORF">Dwil_GK25690</name>
</gene>
<organism evidence="2 3">
    <name type="scientific">Drosophila willistoni</name>
    <name type="common">Fruit fly</name>
    <dbReference type="NCBI Taxonomy" id="7260"/>
    <lineage>
        <taxon>Eukaryota</taxon>
        <taxon>Metazoa</taxon>
        <taxon>Ecdysozoa</taxon>
        <taxon>Arthropoda</taxon>
        <taxon>Hexapoda</taxon>
        <taxon>Insecta</taxon>
        <taxon>Pterygota</taxon>
        <taxon>Neoptera</taxon>
        <taxon>Endopterygota</taxon>
        <taxon>Diptera</taxon>
        <taxon>Brachycera</taxon>
        <taxon>Muscomorpha</taxon>
        <taxon>Ephydroidea</taxon>
        <taxon>Drosophilidae</taxon>
        <taxon>Drosophila</taxon>
        <taxon>Sophophora</taxon>
    </lineage>
</organism>
<feature type="compositionally biased region" description="Acidic residues" evidence="1">
    <location>
        <begin position="46"/>
        <end position="64"/>
    </location>
</feature>
<feature type="region of interest" description="Disordered" evidence="1">
    <location>
        <begin position="181"/>
        <end position="209"/>
    </location>
</feature>